<evidence type="ECO:0000313" key="9">
    <source>
        <dbReference type="EMBL" id="ODR47961.1"/>
    </source>
</evidence>
<dbReference type="EMBL" id="MEHA01000018">
    <property type="protein sequence ID" value="ODR47961.1"/>
    <property type="molecule type" value="Genomic_DNA"/>
</dbReference>
<protein>
    <submittedName>
        <fullName evidence="9">Sugar ABC transporter permease</fullName>
    </submittedName>
</protein>
<feature type="transmembrane region" description="Helical" evidence="7">
    <location>
        <begin position="153"/>
        <end position="177"/>
    </location>
</feature>
<keyword evidence="4 7" id="KW-0812">Transmembrane</keyword>
<evidence type="ECO:0000256" key="1">
    <source>
        <dbReference type="ARBA" id="ARBA00004651"/>
    </source>
</evidence>
<keyword evidence="3" id="KW-1003">Cell membrane</keyword>
<keyword evidence="6 7" id="KW-0472">Membrane</keyword>
<dbReference type="GO" id="GO:0005886">
    <property type="term" value="C:plasma membrane"/>
    <property type="evidence" value="ECO:0007669"/>
    <property type="project" value="UniProtKB-SubCell"/>
</dbReference>
<dbReference type="GO" id="GO:0055085">
    <property type="term" value="P:transmembrane transport"/>
    <property type="evidence" value="ECO:0007669"/>
    <property type="project" value="InterPro"/>
</dbReference>
<dbReference type="PANTHER" id="PTHR30193">
    <property type="entry name" value="ABC TRANSPORTER PERMEASE PROTEIN"/>
    <property type="match status" value="1"/>
</dbReference>
<dbReference type="EMBL" id="MEHD01000014">
    <property type="protein sequence ID" value="ODR59733.1"/>
    <property type="molecule type" value="Genomic_DNA"/>
</dbReference>
<feature type="transmembrane region" description="Helical" evidence="7">
    <location>
        <begin position="74"/>
        <end position="93"/>
    </location>
</feature>
<dbReference type="InterPro" id="IPR000515">
    <property type="entry name" value="MetI-like"/>
</dbReference>
<name>A0A1E3UD89_9FIRM</name>
<dbReference type="SUPFAM" id="SSF161098">
    <property type="entry name" value="MetI-like"/>
    <property type="match status" value="1"/>
</dbReference>
<feature type="transmembrane region" description="Helical" evidence="7">
    <location>
        <begin position="105"/>
        <end position="122"/>
    </location>
</feature>
<evidence type="ECO:0000256" key="6">
    <source>
        <dbReference type="ARBA" id="ARBA00023136"/>
    </source>
</evidence>
<evidence type="ECO:0000256" key="7">
    <source>
        <dbReference type="RuleBase" id="RU363032"/>
    </source>
</evidence>
<dbReference type="PANTHER" id="PTHR30193:SF37">
    <property type="entry name" value="INNER MEMBRANE ABC TRANSPORTER PERMEASE PROTEIN YCJO"/>
    <property type="match status" value="1"/>
</dbReference>
<evidence type="ECO:0000259" key="8">
    <source>
        <dbReference type="PROSITE" id="PS50928"/>
    </source>
</evidence>
<keyword evidence="12" id="KW-1185">Reference proteome</keyword>
<proteinExistence type="inferred from homology"/>
<evidence type="ECO:0000313" key="12">
    <source>
        <dbReference type="Proteomes" id="UP000094869"/>
    </source>
</evidence>
<evidence type="ECO:0000313" key="10">
    <source>
        <dbReference type="EMBL" id="ODR59733.1"/>
    </source>
</evidence>
<feature type="domain" description="ABC transmembrane type-1" evidence="8">
    <location>
        <begin position="68"/>
        <end position="279"/>
    </location>
</feature>
<comment type="caution">
    <text evidence="9">The sequence shown here is derived from an EMBL/GenBank/DDBJ whole genome shotgun (WGS) entry which is preliminary data.</text>
</comment>
<feature type="transmembrane region" description="Helical" evidence="7">
    <location>
        <begin position="12"/>
        <end position="37"/>
    </location>
</feature>
<evidence type="ECO:0000256" key="3">
    <source>
        <dbReference type="ARBA" id="ARBA00022475"/>
    </source>
</evidence>
<dbReference type="CDD" id="cd06261">
    <property type="entry name" value="TM_PBP2"/>
    <property type="match status" value="1"/>
</dbReference>
<dbReference type="RefSeq" id="WP_044972281.1">
    <property type="nucleotide sequence ID" value="NZ_BAABXS010000001.1"/>
</dbReference>
<dbReference type="Pfam" id="PF00528">
    <property type="entry name" value="BPD_transp_1"/>
    <property type="match status" value="1"/>
</dbReference>
<dbReference type="OrthoDB" id="9786413at2"/>
<dbReference type="InterPro" id="IPR035906">
    <property type="entry name" value="MetI-like_sf"/>
</dbReference>
<reference evidence="9 11" key="2">
    <citation type="submission" date="2016-08" db="EMBL/GenBank/DDBJ databases">
        <authorList>
            <person name="Seilhamer J.J."/>
        </authorList>
    </citation>
    <scope>NUCLEOTIDE SEQUENCE [LARGE SCALE GENOMIC DNA]</scope>
    <source>
        <strain evidence="9 11">NML150140-1</strain>
    </source>
</reference>
<evidence type="ECO:0000256" key="5">
    <source>
        <dbReference type="ARBA" id="ARBA00022989"/>
    </source>
</evidence>
<sequence length="291" mass="32346">MRKKEKQVTFFLFSLPAVLCYGIFFILPLILGLYYSFTDWNGIAKGFQFIGMENYMKILRDRKSYSSILFTVKYAVLLSLLILLISLFLGLLLNQKVKGIKFIKTIYFFPAVMSPIIIGLIFNEIYYRALPALGKAAGIGILSKSLVSDTRTAIWAILIANIWQAVAIPTVIIIAGLQSISQELYEVAAIDGAGWWRRFLSITLPFLAPTLTIVLVLAVKDGFLVFDYILAITGGGPAGSTNSIGTFIYQTAFESFNYSYAVANSVVLFILIALFGFLQIRVMSLVEAKES</sequence>
<organism evidence="9 11">
    <name type="scientific">Eisenbergiella tayi</name>
    <dbReference type="NCBI Taxonomy" id="1432052"/>
    <lineage>
        <taxon>Bacteria</taxon>
        <taxon>Bacillati</taxon>
        <taxon>Bacillota</taxon>
        <taxon>Clostridia</taxon>
        <taxon>Lachnospirales</taxon>
        <taxon>Lachnospiraceae</taxon>
        <taxon>Eisenbergiella</taxon>
    </lineage>
</organism>
<comment type="subcellular location">
    <subcellularLocation>
        <location evidence="1 7">Cell membrane</location>
        <topology evidence="1 7">Multi-pass membrane protein</topology>
    </subcellularLocation>
</comment>
<reference evidence="10 12" key="1">
    <citation type="submission" date="2016-08" db="EMBL/GenBank/DDBJ databases">
        <title>Characterization of Isolates of Eisenbergiella tayi Derived from Blood Cultures, Using Whole Genome Sequencing.</title>
        <authorList>
            <person name="Bernier A.-M."/>
            <person name="Burdz T."/>
            <person name="Wiebe D."/>
            <person name="Bernard K."/>
        </authorList>
    </citation>
    <scope>NUCLEOTIDE SEQUENCE [LARGE SCALE GENOMIC DNA]</scope>
    <source>
        <strain evidence="10 12">NML120146</strain>
    </source>
</reference>
<keyword evidence="2 7" id="KW-0813">Transport</keyword>
<feature type="transmembrane region" description="Helical" evidence="7">
    <location>
        <begin position="258"/>
        <end position="278"/>
    </location>
</feature>
<dbReference type="Proteomes" id="UP000094869">
    <property type="component" value="Unassembled WGS sequence"/>
</dbReference>
<dbReference type="PROSITE" id="PS50928">
    <property type="entry name" value="ABC_TM1"/>
    <property type="match status" value="1"/>
</dbReference>
<dbReference type="Proteomes" id="UP000094271">
    <property type="component" value="Unassembled WGS sequence"/>
</dbReference>
<dbReference type="AlphaFoldDB" id="A0A1E3UD89"/>
<evidence type="ECO:0000313" key="11">
    <source>
        <dbReference type="Proteomes" id="UP000094271"/>
    </source>
</evidence>
<evidence type="ECO:0000256" key="2">
    <source>
        <dbReference type="ARBA" id="ARBA00022448"/>
    </source>
</evidence>
<comment type="similarity">
    <text evidence="7">Belongs to the binding-protein-dependent transport system permease family.</text>
</comment>
<gene>
    <name evidence="9" type="ORF">BEI59_21575</name>
    <name evidence="10" type="ORF">BEI63_06125</name>
</gene>
<evidence type="ECO:0000256" key="4">
    <source>
        <dbReference type="ARBA" id="ARBA00022692"/>
    </source>
</evidence>
<dbReference type="InterPro" id="IPR051393">
    <property type="entry name" value="ABC_transporter_permease"/>
</dbReference>
<keyword evidence="5 7" id="KW-1133">Transmembrane helix</keyword>
<accession>A0A1E3UD89</accession>
<feature type="transmembrane region" description="Helical" evidence="7">
    <location>
        <begin position="198"/>
        <end position="219"/>
    </location>
</feature>
<dbReference type="Gene3D" id="1.10.3720.10">
    <property type="entry name" value="MetI-like"/>
    <property type="match status" value="1"/>
</dbReference>